<dbReference type="Pfam" id="PF00389">
    <property type="entry name" value="2-Hacid_dh"/>
    <property type="match status" value="1"/>
</dbReference>
<dbReference type="SUPFAM" id="SSF52283">
    <property type="entry name" value="Formate/glycerate dehydrogenase catalytic domain-like"/>
    <property type="match status" value="1"/>
</dbReference>
<evidence type="ECO:0000313" key="8">
    <source>
        <dbReference type="Proteomes" id="UP000314011"/>
    </source>
</evidence>
<dbReference type="InterPro" id="IPR006140">
    <property type="entry name" value="D-isomer_DH_NAD-bd"/>
</dbReference>
<dbReference type="Proteomes" id="UP000314011">
    <property type="component" value="Unassembled WGS sequence"/>
</dbReference>
<keyword evidence="8" id="KW-1185">Reference proteome</keyword>
<comment type="similarity">
    <text evidence="4">Belongs to the D-isomer specific 2-hydroxyacid dehydrogenase family.</text>
</comment>
<evidence type="ECO:0000313" key="7">
    <source>
        <dbReference type="EMBL" id="TNY31995.1"/>
    </source>
</evidence>
<protein>
    <submittedName>
        <fullName evidence="7">2-hydroxyacid dehydrogenase</fullName>
    </submittedName>
</protein>
<evidence type="ECO:0000259" key="6">
    <source>
        <dbReference type="Pfam" id="PF02826"/>
    </source>
</evidence>
<dbReference type="RefSeq" id="WP_140192676.1">
    <property type="nucleotide sequence ID" value="NZ_CP065915.1"/>
</dbReference>
<dbReference type="Pfam" id="PF02826">
    <property type="entry name" value="2-Hacid_dh_C"/>
    <property type="match status" value="1"/>
</dbReference>
<dbReference type="GO" id="GO:0005829">
    <property type="term" value="C:cytosol"/>
    <property type="evidence" value="ECO:0007669"/>
    <property type="project" value="TreeGrafter"/>
</dbReference>
<evidence type="ECO:0000256" key="2">
    <source>
        <dbReference type="ARBA" id="ARBA00023002"/>
    </source>
</evidence>
<dbReference type="AlphaFoldDB" id="A0A5C5GB09"/>
<feature type="domain" description="D-isomer specific 2-hydroxyacid dehydrogenase catalytic" evidence="5">
    <location>
        <begin position="39"/>
        <end position="311"/>
    </location>
</feature>
<dbReference type="PANTHER" id="PTHR10996:SF178">
    <property type="entry name" value="2-HYDROXYACID DEHYDROGENASE YGL185C-RELATED"/>
    <property type="match status" value="1"/>
</dbReference>
<dbReference type="InterPro" id="IPR050223">
    <property type="entry name" value="D-isomer_2-hydroxyacid_DH"/>
</dbReference>
<dbReference type="GO" id="GO:0016618">
    <property type="term" value="F:hydroxypyruvate reductase [NAD(P)H] activity"/>
    <property type="evidence" value="ECO:0007669"/>
    <property type="project" value="TreeGrafter"/>
</dbReference>
<feature type="domain" description="D-isomer specific 2-hydroxyacid dehydrogenase NAD-binding" evidence="6">
    <location>
        <begin position="106"/>
        <end position="279"/>
    </location>
</feature>
<gene>
    <name evidence="7" type="ORF">FHY64_01440</name>
</gene>
<evidence type="ECO:0000259" key="5">
    <source>
        <dbReference type="Pfam" id="PF00389"/>
    </source>
</evidence>
<dbReference type="InterPro" id="IPR036291">
    <property type="entry name" value="NAD(P)-bd_dom_sf"/>
</dbReference>
<keyword evidence="2 4" id="KW-0560">Oxidoreductase</keyword>
<dbReference type="Gene3D" id="3.40.50.720">
    <property type="entry name" value="NAD(P)-binding Rossmann-like Domain"/>
    <property type="match status" value="2"/>
</dbReference>
<dbReference type="PROSITE" id="PS00065">
    <property type="entry name" value="D_2_HYDROXYACID_DH_1"/>
    <property type="match status" value="1"/>
</dbReference>
<keyword evidence="3" id="KW-0520">NAD</keyword>
<evidence type="ECO:0000256" key="4">
    <source>
        <dbReference type="RuleBase" id="RU003719"/>
    </source>
</evidence>
<dbReference type="SUPFAM" id="SSF51735">
    <property type="entry name" value="NAD(P)-binding Rossmann-fold domains"/>
    <property type="match status" value="1"/>
</dbReference>
<evidence type="ECO:0000256" key="3">
    <source>
        <dbReference type="ARBA" id="ARBA00023027"/>
    </source>
</evidence>
<comment type="caution">
    <text evidence="7">The sequence shown here is derived from an EMBL/GenBank/DDBJ whole genome shotgun (WGS) entry which is preliminary data.</text>
</comment>
<evidence type="ECO:0000256" key="1">
    <source>
        <dbReference type="ARBA" id="ARBA00022857"/>
    </source>
</evidence>
<sequence length="311" mass="32830">MTEVAAIGGYSDSERAAYAEIGAVFHDTLSDLLAAPEDERAGVRVVAYKHHQAFGAAEMDKLPALALIANYGVGYDAISIPDADARGVKVTNTPNVLNDDVADLAIAMLLMQARGLVQGDAWVRSGTWAKEGPPPLARKVSGSRAGVVGLGRIGREIADRLAALKLEVHYHSRSEKETPGWTYHADPVSLADAVDFLVVALVGGPETEHYVSREVIDALGPQGVIVNISRGSTIDEGAMLDALEQGGLAGAGLDVFQGEPKVDPRFLELDNVVLQPHVGSATHGTRADMGKLQRRNVTAFLAGDALETPVN</sequence>
<dbReference type="OrthoDB" id="9793626at2"/>
<dbReference type="GO" id="GO:0051287">
    <property type="term" value="F:NAD binding"/>
    <property type="evidence" value="ECO:0007669"/>
    <property type="project" value="InterPro"/>
</dbReference>
<dbReference type="PANTHER" id="PTHR10996">
    <property type="entry name" value="2-HYDROXYACID DEHYDROGENASE-RELATED"/>
    <property type="match status" value="1"/>
</dbReference>
<keyword evidence="1" id="KW-0521">NADP</keyword>
<proteinExistence type="inferred from homology"/>
<dbReference type="EMBL" id="VFFF01000001">
    <property type="protein sequence ID" value="TNY31995.1"/>
    <property type="molecule type" value="Genomic_DNA"/>
</dbReference>
<dbReference type="InterPro" id="IPR006139">
    <property type="entry name" value="D-isomer_2_OHA_DH_cat_dom"/>
</dbReference>
<accession>A0A5C5GB09</accession>
<organism evidence="7 8">
    <name type="scientific">Pelagovum pacificum</name>
    <dbReference type="NCBI Taxonomy" id="2588711"/>
    <lineage>
        <taxon>Bacteria</taxon>
        <taxon>Pseudomonadati</taxon>
        <taxon>Pseudomonadota</taxon>
        <taxon>Alphaproteobacteria</taxon>
        <taxon>Rhodobacterales</taxon>
        <taxon>Paracoccaceae</taxon>
        <taxon>Pelagovum</taxon>
    </lineage>
</organism>
<reference evidence="7 8" key="1">
    <citation type="submission" date="2019-06" db="EMBL/GenBank/DDBJ databases">
        <title>Genome of new Rhodobacteraceae sp. SM1903.</title>
        <authorList>
            <person name="Ren X."/>
        </authorList>
    </citation>
    <scope>NUCLEOTIDE SEQUENCE [LARGE SCALE GENOMIC DNA]</scope>
    <source>
        <strain evidence="7 8">SM1903</strain>
    </source>
</reference>
<dbReference type="CDD" id="cd12156">
    <property type="entry name" value="HPPR"/>
    <property type="match status" value="1"/>
</dbReference>
<dbReference type="FunFam" id="3.40.50.720:FF:000213">
    <property type="entry name" value="Putative 2-hydroxyacid dehydrogenase"/>
    <property type="match status" value="1"/>
</dbReference>
<dbReference type="InterPro" id="IPR029752">
    <property type="entry name" value="D-isomer_DH_CS1"/>
</dbReference>
<dbReference type="GO" id="GO:0030267">
    <property type="term" value="F:glyoxylate reductase (NADPH) activity"/>
    <property type="evidence" value="ECO:0007669"/>
    <property type="project" value="TreeGrafter"/>
</dbReference>
<name>A0A5C5GB09_9RHOB</name>